<comment type="caution">
    <text evidence="2">The sequence shown here is derived from an EMBL/GenBank/DDBJ whole genome shotgun (WGS) entry which is preliminary data.</text>
</comment>
<gene>
    <name evidence="2" type="ORF">ACFSR1_19415</name>
</gene>
<feature type="transmembrane region" description="Helical" evidence="1">
    <location>
        <begin position="91"/>
        <end position="113"/>
    </location>
</feature>
<feature type="transmembrane region" description="Helical" evidence="1">
    <location>
        <begin position="62"/>
        <end position="79"/>
    </location>
</feature>
<proteinExistence type="predicted"/>
<dbReference type="RefSeq" id="WP_378294714.1">
    <property type="nucleotide sequence ID" value="NZ_JBHULE010000027.1"/>
</dbReference>
<dbReference type="Proteomes" id="UP001597319">
    <property type="component" value="Unassembled WGS sequence"/>
</dbReference>
<dbReference type="EMBL" id="JBHULE010000027">
    <property type="protein sequence ID" value="MFD2564857.1"/>
    <property type="molecule type" value="Genomic_DNA"/>
</dbReference>
<protein>
    <recommendedName>
        <fullName evidence="4">B box-type domain-containing protein</fullName>
    </recommendedName>
</protein>
<name>A0ABW5LKF5_9FLAO</name>
<feature type="transmembrane region" description="Helical" evidence="1">
    <location>
        <begin position="133"/>
        <end position="153"/>
    </location>
</feature>
<sequence>MTEEEKQNYFCHTHTNLFSQSKCHNCYRGMCHTCLHNNPTICPDCVRTRFLAGDQYKNQKEISYMLSIGAGVALLFHIYQCYTISGIYTSFNFLESLLYVFLGSLTAISAYYMYSEVTIILEISKIPFIGGKLALLLILISLVIGIPLLYLLYKIVVFIKHSLFS</sequence>
<keyword evidence="1" id="KW-0472">Membrane</keyword>
<evidence type="ECO:0000313" key="3">
    <source>
        <dbReference type="Proteomes" id="UP001597319"/>
    </source>
</evidence>
<keyword evidence="1" id="KW-1133">Transmembrane helix</keyword>
<evidence type="ECO:0008006" key="4">
    <source>
        <dbReference type="Google" id="ProtNLM"/>
    </source>
</evidence>
<accession>A0ABW5LKF5</accession>
<reference evidence="3" key="1">
    <citation type="journal article" date="2019" name="Int. J. Syst. Evol. Microbiol.">
        <title>The Global Catalogue of Microorganisms (GCM) 10K type strain sequencing project: providing services to taxonomists for standard genome sequencing and annotation.</title>
        <authorList>
            <consortium name="The Broad Institute Genomics Platform"/>
            <consortium name="The Broad Institute Genome Sequencing Center for Infectious Disease"/>
            <person name="Wu L."/>
            <person name="Ma J."/>
        </authorList>
    </citation>
    <scope>NUCLEOTIDE SEQUENCE [LARGE SCALE GENOMIC DNA]</scope>
    <source>
        <strain evidence="3">KCTC 52274</strain>
    </source>
</reference>
<evidence type="ECO:0000313" key="2">
    <source>
        <dbReference type="EMBL" id="MFD2564857.1"/>
    </source>
</evidence>
<evidence type="ECO:0000256" key="1">
    <source>
        <dbReference type="SAM" id="Phobius"/>
    </source>
</evidence>
<organism evidence="2 3">
    <name type="scientific">Aquimarina rubra</name>
    <dbReference type="NCBI Taxonomy" id="1920033"/>
    <lineage>
        <taxon>Bacteria</taxon>
        <taxon>Pseudomonadati</taxon>
        <taxon>Bacteroidota</taxon>
        <taxon>Flavobacteriia</taxon>
        <taxon>Flavobacteriales</taxon>
        <taxon>Flavobacteriaceae</taxon>
        <taxon>Aquimarina</taxon>
    </lineage>
</organism>
<keyword evidence="3" id="KW-1185">Reference proteome</keyword>
<keyword evidence="1" id="KW-0812">Transmembrane</keyword>